<organism evidence="2 3">
    <name type="scientific">Polymorphum gilvum (strain LMG 25793 / CGMCC 1.9160 / SL003B-26A1)</name>
    <dbReference type="NCBI Taxonomy" id="991905"/>
    <lineage>
        <taxon>Bacteria</taxon>
        <taxon>Pseudomonadati</taxon>
        <taxon>Pseudomonadota</taxon>
        <taxon>Alphaproteobacteria</taxon>
        <taxon>Rhodobacterales</taxon>
        <taxon>Paracoccaceae</taxon>
        <taxon>Polymorphum</taxon>
    </lineage>
</organism>
<dbReference type="AlphaFoldDB" id="F2J5M4"/>
<dbReference type="Pfam" id="PF04860">
    <property type="entry name" value="Phage_portal"/>
    <property type="match status" value="1"/>
</dbReference>
<proteinExistence type="predicted"/>
<dbReference type="Proteomes" id="UP000008130">
    <property type="component" value="Chromosome"/>
</dbReference>
<evidence type="ECO:0000256" key="1">
    <source>
        <dbReference type="SAM" id="MobiDB-lite"/>
    </source>
</evidence>
<dbReference type="eggNOG" id="COG4695">
    <property type="taxonomic scope" value="Bacteria"/>
</dbReference>
<dbReference type="HOGENOM" id="CLU_391140_0_0_5"/>
<feature type="compositionally biased region" description="Basic and acidic residues" evidence="1">
    <location>
        <begin position="406"/>
        <end position="415"/>
    </location>
</feature>
<feature type="region of interest" description="Disordered" evidence="1">
    <location>
        <begin position="392"/>
        <end position="420"/>
    </location>
</feature>
<sequence>MRHGTGLPFWAGLLKRTSYNYAREVGDGLDSSVVTAPIQWIQRAMPEATLTVRRRKADGSHEELPGHKMLELIDRPNAYYGDLTLWAGTLLSYLFDGNGYWVKVRNGVGRPVELWYVPHWTMEPKPSRDGSVFLSHYTYSPGGGVPPIDLSPDDVVHFRHGIDPRNPRKGLSPLAGTLREIFMDLESSNFVASLLRNMGVPGVVISPKAGGTVAPEDVAATKAWFNQAFTGDRRGGALVMGAPTDVSPYGFNPQQMNMSESRDVAEERICACLGIPAAVVGFGAGLQTSKVGATMGELVKLAWRNGMLPVLRVLADELDRSLLPDFGEATGLKCHFDTSEVLALQDELDKAATRWNTMVQGGWVEIAEAREAMGLDVDDSHRIYLRPAMALETPAGGAPQPQPAPKEPEPKEQKARASRSAIRTGAAYLDTLRRQEGPLQKTLERRLKGFFGDLGKAAKDAALPLLEIQDLSPKSGKEEEQKSDDLLVAQILDQLGIEAHRTTFAKIYEAQYLETARKVSEAAELAGISGSLPDPVARAVAGAGGRRSGLVDLSAQTRKALFDAIAEGRAEGEGAPQLAARIADYVEGGPYKEVSTRARIIARTETKYAQNISTIERARAANVEQFIVFDGRLGPDRSDPDHIARNGSIVSAAEASQMAADEHPNGTLSFAPYFADEED</sequence>
<keyword evidence="3" id="KW-1185">Reference proteome</keyword>
<dbReference type="eggNOG" id="COG2369">
    <property type="taxonomic scope" value="Bacteria"/>
</dbReference>
<accession>F2J5M4</accession>
<dbReference type="STRING" id="991905.SL003B_1680"/>
<name>F2J5M4_POLGS</name>
<evidence type="ECO:0000313" key="3">
    <source>
        <dbReference type="Proteomes" id="UP000008130"/>
    </source>
</evidence>
<feature type="region of interest" description="Disordered" evidence="1">
    <location>
        <begin position="657"/>
        <end position="679"/>
    </location>
</feature>
<dbReference type="KEGG" id="pgv:SL003B_1680"/>
<reference evidence="2 3" key="1">
    <citation type="journal article" date="2011" name="J. Bacteriol.">
        <title>Complete genome sequence of Polymorphum gilvum SL003B-26A1T, a crude oil-degrading bacterium from oil-polluted saline soil.</title>
        <authorList>
            <person name="Li S.G."/>
            <person name="Tang Y.Q."/>
            <person name="Nie Y."/>
            <person name="Cai M."/>
            <person name="Wu X.L."/>
        </authorList>
    </citation>
    <scope>NUCLEOTIDE SEQUENCE [LARGE SCALE GENOMIC DNA]</scope>
    <source>
        <strain evidence="3">LMG 25793 / CGMCC 1.9160 / SL003B-26A1</strain>
    </source>
</reference>
<dbReference type="PATRIC" id="fig|991905.3.peg.1724"/>
<dbReference type="EMBL" id="CP002568">
    <property type="protein sequence ID" value="ADZ70108.1"/>
    <property type="molecule type" value="Genomic_DNA"/>
</dbReference>
<protein>
    <submittedName>
        <fullName evidence="2">Phage portal protein</fullName>
    </submittedName>
</protein>
<gene>
    <name evidence="2" type="ordered locus">SL003B_1680</name>
</gene>
<evidence type="ECO:0000313" key="2">
    <source>
        <dbReference type="EMBL" id="ADZ70108.1"/>
    </source>
</evidence>
<dbReference type="InterPro" id="IPR006944">
    <property type="entry name" value="Phage/GTA_portal"/>
</dbReference>